<evidence type="ECO:0000259" key="1">
    <source>
        <dbReference type="PROSITE" id="PS51832"/>
    </source>
</evidence>
<dbReference type="InterPro" id="IPR003607">
    <property type="entry name" value="HD/PDEase_dom"/>
</dbReference>
<dbReference type="PANTHER" id="PTHR43155">
    <property type="entry name" value="CYCLIC DI-GMP PHOSPHODIESTERASE PA4108-RELATED"/>
    <property type="match status" value="1"/>
</dbReference>
<keyword evidence="3" id="KW-1185">Reference proteome</keyword>
<dbReference type="GO" id="GO:0016787">
    <property type="term" value="F:hydrolase activity"/>
    <property type="evidence" value="ECO:0007669"/>
    <property type="project" value="UniProtKB-KW"/>
</dbReference>
<keyword evidence="2" id="KW-0378">Hydrolase</keyword>
<protein>
    <submittedName>
        <fullName evidence="2">HD-GYP domain-containing protein</fullName>
        <ecNumber evidence="2">3.1.4.-</ecNumber>
    </submittedName>
</protein>
<dbReference type="EC" id="3.1.4.-" evidence="2"/>
<dbReference type="SUPFAM" id="SSF109604">
    <property type="entry name" value="HD-domain/PDEase-like"/>
    <property type="match status" value="1"/>
</dbReference>
<gene>
    <name evidence="2" type="ORF">ACFQE0_18670</name>
</gene>
<dbReference type="Proteomes" id="UP001596292">
    <property type="component" value="Unassembled WGS sequence"/>
</dbReference>
<dbReference type="InterPro" id="IPR037522">
    <property type="entry name" value="HD_GYP_dom"/>
</dbReference>
<proteinExistence type="predicted"/>
<reference evidence="3" key="1">
    <citation type="journal article" date="2019" name="Int. J. Syst. Evol. Microbiol.">
        <title>The Global Catalogue of Microorganisms (GCM) 10K type strain sequencing project: providing services to taxonomists for standard genome sequencing and annotation.</title>
        <authorList>
            <consortium name="The Broad Institute Genomics Platform"/>
            <consortium name="The Broad Institute Genome Sequencing Center for Infectious Disease"/>
            <person name="Wu L."/>
            <person name="Ma J."/>
        </authorList>
    </citation>
    <scope>NUCLEOTIDE SEQUENCE [LARGE SCALE GENOMIC DNA]</scope>
    <source>
        <strain evidence="3">CCUG 48316</strain>
    </source>
</reference>
<dbReference type="SMART" id="SM00471">
    <property type="entry name" value="HDc"/>
    <property type="match status" value="1"/>
</dbReference>
<comment type="caution">
    <text evidence="2">The sequence shown here is derived from an EMBL/GenBank/DDBJ whole genome shotgun (WGS) entry which is preliminary data.</text>
</comment>
<feature type="domain" description="HD-GYP" evidence="1">
    <location>
        <begin position="1"/>
        <end position="179"/>
    </location>
</feature>
<name>A0ABW2BM13_9HYPH</name>
<organism evidence="2 3">
    <name type="scientific">Methylobacterium komagatae</name>
    <dbReference type="NCBI Taxonomy" id="374425"/>
    <lineage>
        <taxon>Bacteria</taxon>
        <taxon>Pseudomonadati</taxon>
        <taxon>Pseudomonadota</taxon>
        <taxon>Alphaproteobacteria</taxon>
        <taxon>Hyphomicrobiales</taxon>
        <taxon>Methylobacteriaceae</taxon>
        <taxon>Methylobacterium</taxon>
    </lineage>
</organism>
<dbReference type="CDD" id="cd00077">
    <property type="entry name" value="HDc"/>
    <property type="match status" value="1"/>
</dbReference>
<sequence length="179" mass="19576">MHRFDDITHQHCLLVAGLAAAFAKSLGLGEGECHRLTKAALLHDVGKIHVPTAILNKPGKLDANEMALMKRHPELGFAMLTGQAFHPEVLQVVRSHHEMLDGSGYPDGLKANEIPDLVRVMTVCDIYAALIERRSYKAPMPGEKAFAILDGMTGRLDAAIVEAFRPVARAFVPRFPPHA</sequence>
<dbReference type="PROSITE" id="PS51832">
    <property type="entry name" value="HD_GYP"/>
    <property type="match status" value="1"/>
</dbReference>
<dbReference type="RefSeq" id="WP_378972370.1">
    <property type="nucleotide sequence ID" value="NZ_JBHSWN010000001.1"/>
</dbReference>
<evidence type="ECO:0000313" key="2">
    <source>
        <dbReference type="EMBL" id="MFC6791463.1"/>
    </source>
</evidence>
<dbReference type="EMBL" id="JBHSWN010000001">
    <property type="protein sequence ID" value="MFC6791463.1"/>
    <property type="molecule type" value="Genomic_DNA"/>
</dbReference>
<dbReference type="PANTHER" id="PTHR43155:SF2">
    <property type="entry name" value="CYCLIC DI-GMP PHOSPHODIESTERASE PA4108"/>
    <property type="match status" value="1"/>
</dbReference>
<dbReference type="NCBIfam" id="TIGR00277">
    <property type="entry name" value="HDIG"/>
    <property type="match status" value="1"/>
</dbReference>
<accession>A0ABW2BM13</accession>
<evidence type="ECO:0000313" key="3">
    <source>
        <dbReference type="Proteomes" id="UP001596292"/>
    </source>
</evidence>
<dbReference type="InterPro" id="IPR006675">
    <property type="entry name" value="HDIG_dom"/>
</dbReference>
<dbReference type="Gene3D" id="1.10.3210.10">
    <property type="entry name" value="Hypothetical protein af1432"/>
    <property type="match status" value="1"/>
</dbReference>
<dbReference type="Pfam" id="PF13487">
    <property type="entry name" value="HD_5"/>
    <property type="match status" value="1"/>
</dbReference>